<gene>
    <name evidence="1" type="ORF">FRX57_02950</name>
</gene>
<proteinExistence type="predicted"/>
<comment type="caution">
    <text evidence="1">The sequence shown here is derived from an EMBL/GenBank/DDBJ whole genome shotgun (WGS) entry which is preliminary data.</text>
</comment>
<accession>A0A5C5SFW8</accession>
<dbReference type="Proteomes" id="UP000317430">
    <property type="component" value="Unassembled WGS sequence"/>
</dbReference>
<dbReference type="RefSeq" id="WP_146566469.1">
    <property type="nucleotide sequence ID" value="NZ_VOHL01000001.1"/>
</dbReference>
<name>A0A5C5SFW8_9STRE</name>
<dbReference type="AlphaFoldDB" id="A0A5C5SFW8"/>
<dbReference type="EMBL" id="VOHL01000001">
    <property type="protein sequence ID" value="TWS99170.1"/>
    <property type="molecule type" value="Genomic_DNA"/>
</dbReference>
<reference evidence="1 2" key="1">
    <citation type="submission" date="2019-08" db="EMBL/GenBank/DDBJ databases">
        <authorList>
            <person name="Lei W."/>
        </authorList>
    </citation>
    <scope>NUCLEOTIDE SEQUENCE [LARGE SCALE GENOMIC DNA]</scope>
    <source>
        <strain evidence="1 2">CCUG 66496</strain>
    </source>
</reference>
<organism evidence="1 2">
    <name type="scientific">Streptococcus cuniculipharyngis</name>
    <dbReference type="NCBI Taxonomy" id="1562651"/>
    <lineage>
        <taxon>Bacteria</taxon>
        <taxon>Bacillati</taxon>
        <taxon>Bacillota</taxon>
        <taxon>Bacilli</taxon>
        <taxon>Lactobacillales</taxon>
        <taxon>Streptococcaceae</taxon>
        <taxon>Streptococcus</taxon>
    </lineage>
</organism>
<keyword evidence="2" id="KW-1185">Reference proteome</keyword>
<protein>
    <submittedName>
        <fullName evidence="1">Uncharacterized protein</fullName>
    </submittedName>
</protein>
<evidence type="ECO:0000313" key="2">
    <source>
        <dbReference type="Proteomes" id="UP000317430"/>
    </source>
</evidence>
<sequence length="242" mass="28015">MAKKKVTEIRDDIFFYKLLDVSKNAVFIGWANVQRREYQKFLKDHLPHLRELSTIENAGFESTGINVALYVFSEEVSDTYISRVYDGDQIVYEEIFQKDDGDVEIARKPIPMEDLRPKVSDLFKTVCDYKEWEAKTRLNQRLEAIKAWERGEGPNPWGEIKEERIDWENGGNAALSDLSFRNYLKSVNHDLMIFGQCGDISILETLSENLAILAELGQKVKIQLEVLRTFEHARSQLSSDET</sequence>
<evidence type="ECO:0000313" key="1">
    <source>
        <dbReference type="EMBL" id="TWS99170.1"/>
    </source>
</evidence>